<feature type="domain" description="PPM-type phosphatase" evidence="6">
    <location>
        <begin position="506"/>
        <end position="797"/>
    </location>
</feature>
<evidence type="ECO:0000256" key="2">
    <source>
        <dbReference type="ARBA" id="ARBA00022801"/>
    </source>
</evidence>
<evidence type="ECO:0000256" key="4">
    <source>
        <dbReference type="RuleBase" id="RU003465"/>
    </source>
</evidence>
<dbReference type="Proteomes" id="UP001146793">
    <property type="component" value="Unassembled WGS sequence"/>
</dbReference>
<proteinExistence type="inferred from homology"/>
<dbReference type="InterPro" id="IPR018376">
    <property type="entry name" value="Enoyl-CoA_hyd/isom_CS"/>
</dbReference>
<dbReference type="InterPro" id="IPR036457">
    <property type="entry name" value="PPM-type-like_dom_sf"/>
</dbReference>
<evidence type="ECO:0000256" key="1">
    <source>
        <dbReference type="ARBA" id="ARBA00022723"/>
    </source>
</evidence>
<dbReference type="SMART" id="SM00332">
    <property type="entry name" value="PP2Cc"/>
    <property type="match status" value="1"/>
</dbReference>
<dbReference type="InterPro" id="IPR000222">
    <property type="entry name" value="PP2C_BS"/>
</dbReference>
<dbReference type="Pfam" id="PF13516">
    <property type="entry name" value="LRR_6"/>
    <property type="match status" value="1"/>
</dbReference>
<dbReference type="PANTHER" id="PTHR47992">
    <property type="entry name" value="PROTEIN PHOSPHATASE"/>
    <property type="match status" value="1"/>
</dbReference>
<reference evidence="7" key="1">
    <citation type="submission" date="2022-08" db="EMBL/GenBank/DDBJ databases">
        <title>Novel sulphate-reducing endosymbionts in the free-living metamonad Anaeramoeba.</title>
        <authorList>
            <person name="Jerlstrom-Hultqvist J."/>
            <person name="Cepicka I."/>
            <person name="Gallot-Lavallee L."/>
            <person name="Salas-Leiva D."/>
            <person name="Curtis B.A."/>
            <person name="Zahonova K."/>
            <person name="Pipaliya S."/>
            <person name="Dacks J."/>
            <person name="Roger A.J."/>
        </authorList>
    </citation>
    <scope>NUCLEOTIDE SEQUENCE</scope>
    <source>
        <strain evidence="7">Busselton2</strain>
    </source>
</reference>
<organism evidence="7 8">
    <name type="scientific">Anaeramoeba flamelloides</name>
    <dbReference type="NCBI Taxonomy" id="1746091"/>
    <lineage>
        <taxon>Eukaryota</taxon>
        <taxon>Metamonada</taxon>
        <taxon>Anaeramoebidae</taxon>
        <taxon>Anaeramoeba</taxon>
    </lineage>
</organism>
<sequence>MIRYLEKGHIGWMILDNLKHRNAITLGMWKQIPEIISSLNPNKVRCLVLRGAGEQSFASGASIKEFKQIRSTLEETQKYDRILRKAFNSVEQFPSPTISMIHGYCIGGGASLSLCTDLRYASEDSKFGIPPAKLGLGYHYDKIEKLMKMLKPQDLKEILFTGNIFNTEKALNIGILNDVFPKDQLEERVSKIAKRISLNAPLTIRSIKYSINEFCKESFQRNYKLMEQKIKQCVESNDTKEGLLLNVFKVLERCPPDNETIALSFNNISLGDLNTKRIIQVLTGNPLVTKLSLRNTKITKQSAEQLSEFLKTKHSLQEVDLSHNKIGISGVRTICDAISLRPIITGLYLNDCKIGNDGAIVLSDLLETCLTLENLEICKNKVGKRGMSFIVEALRENYTLVSLRVEKNSSISKEDLSQAMRYVERNSTVSEVLDQIISNTCHPSYKYRMHNFSKSIRGIDMLLGKKQQMMESQKDNSRLIQIFEETGKRAKKDTIINSKVEKGKWRVGFAEMMGRRETQEDVLVIKENWFDFTSIESIWAMNSGFWYSSSIKKRVKGKYEDQEEEEEKIFQETIVMNELRNIEIENSDFFGLFDGHGGREASEHVGNILPLKIKEKIHNGMKIEKAIHDSFVELHHEMLHWCLYSGTTALLIIILGNFVWVVNLGDSNAVLCRNGYTVSLTTPQKPNDKEEKKRIEEAGGYVKDGRVNGMLAVSRAFGDGYLKNVISAEPQINNFQLSSADSFIILACDGVWDVISEEKAVEIVSGEIDPQKAAKRLRDEAYTQGSTDNISVIIIFLD</sequence>
<keyword evidence="1" id="KW-0479">Metal-binding</keyword>
<dbReference type="EMBL" id="JANTQA010000036">
    <property type="protein sequence ID" value="KAJ3436760.1"/>
    <property type="molecule type" value="Genomic_DNA"/>
</dbReference>
<dbReference type="Gene3D" id="3.60.40.10">
    <property type="entry name" value="PPM-type phosphatase domain"/>
    <property type="match status" value="1"/>
</dbReference>
<dbReference type="Gene3D" id="3.80.10.10">
    <property type="entry name" value="Ribonuclease Inhibitor"/>
    <property type="match status" value="2"/>
</dbReference>
<dbReference type="InterPro" id="IPR001932">
    <property type="entry name" value="PPM-type_phosphatase-like_dom"/>
</dbReference>
<dbReference type="Pfam" id="PF00481">
    <property type="entry name" value="PP2C"/>
    <property type="match status" value="1"/>
</dbReference>
<dbReference type="CDD" id="cd00143">
    <property type="entry name" value="PP2Cc"/>
    <property type="match status" value="1"/>
</dbReference>
<comment type="similarity">
    <text evidence="4">Belongs to the PP2C family.</text>
</comment>
<evidence type="ECO:0000256" key="3">
    <source>
        <dbReference type="ARBA" id="ARBA00022912"/>
    </source>
</evidence>
<evidence type="ECO:0000313" key="7">
    <source>
        <dbReference type="EMBL" id="KAJ3436760.1"/>
    </source>
</evidence>
<name>A0AAV7Z6I5_9EUKA</name>
<dbReference type="PROSITE" id="PS51746">
    <property type="entry name" value="PPM_2"/>
    <property type="match status" value="1"/>
</dbReference>
<dbReference type="SUPFAM" id="SSF52096">
    <property type="entry name" value="ClpP/crotonase"/>
    <property type="match status" value="1"/>
</dbReference>
<comment type="caution">
    <text evidence="7">The sequence shown here is derived from an EMBL/GenBank/DDBJ whole genome shotgun (WGS) entry which is preliminary data.</text>
</comment>
<dbReference type="SUPFAM" id="SSF52047">
    <property type="entry name" value="RNI-like"/>
    <property type="match status" value="1"/>
</dbReference>
<dbReference type="InterPro" id="IPR001753">
    <property type="entry name" value="Enoyl-CoA_hydra/iso"/>
</dbReference>
<dbReference type="SMART" id="SM00368">
    <property type="entry name" value="LRR_RI"/>
    <property type="match status" value="3"/>
</dbReference>
<keyword evidence="3 4" id="KW-0904">Protein phosphatase</keyword>
<evidence type="ECO:0000313" key="8">
    <source>
        <dbReference type="Proteomes" id="UP001146793"/>
    </source>
</evidence>
<evidence type="ECO:0000256" key="5">
    <source>
        <dbReference type="RuleBase" id="RU003707"/>
    </source>
</evidence>
<dbReference type="InterPro" id="IPR001611">
    <property type="entry name" value="Leu-rich_rpt"/>
</dbReference>
<dbReference type="AlphaFoldDB" id="A0AAV7Z6I5"/>
<accession>A0AAV7Z6I5</accession>
<dbReference type="PROSITE" id="PS00166">
    <property type="entry name" value="ENOYL_COA_HYDRATASE"/>
    <property type="match status" value="1"/>
</dbReference>
<dbReference type="Gene3D" id="3.90.226.10">
    <property type="entry name" value="2-enoyl-CoA Hydratase, Chain A, domain 1"/>
    <property type="match status" value="1"/>
</dbReference>
<dbReference type="SUPFAM" id="SSF81606">
    <property type="entry name" value="PP2C-like"/>
    <property type="match status" value="1"/>
</dbReference>
<dbReference type="PROSITE" id="PS01032">
    <property type="entry name" value="PPM_1"/>
    <property type="match status" value="1"/>
</dbReference>
<dbReference type="SMART" id="SM00331">
    <property type="entry name" value="PP2C_SIG"/>
    <property type="match status" value="1"/>
</dbReference>
<dbReference type="GO" id="GO:0046872">
    <property type="term" value="F:metal ion binding"/>
    <property type="evidence" value="ECO:0007669"/>
    <property type="project" value="UniProtKB-KW"/>
</dbReference>
<comment type="similarity">
    <text evidence="5">Belongs to the enoyl-CoA hydratase/isomerase family.</text>
</comment>
<protein>
    <submittedName>
        <fullName evidence="7">Phosphatase 2c</fullName>
    </submittedName>
</protein>
<evidence type="ECO:0000259" key="6">
    <source>
        <dbReference type="PROSITE" id="PS51746"/>
    </source>
</evidence>
<dbReference type="InterPro" id="IPR029045">
    <property type="entry name" value="ClpP/crotonase-like_dom_sf"/>
</dbReference>
<dbReference type="Pfam" id="PF00378">
    <property type="entry name" value="ECH_1"/>
    <property type="match status" value="1"/>
</dbReference>
<dbReference type="InterPro" id="IPR032675">
    <property type="entry name" value="LRR_dom_sf"/>
</dbReference>
<dbReference type="InterPro" id="IPR015655">
    <property type="entry name" value="PP2C"/>
</dbReference>
<gene>
    <name evidence="7" type="ORF">M0812_18827</name>
</gene>
<dbReference type="GO" id="GO:0004722">
    <property type="term" value="F:protein serine/threonine phosphatase activity"/>
    <property type="evidence" value="ECO:0007669"/>
    <property type="project" value="InterPro"/>
</dbReference>
<dbReference type="CDD" id="cd06558">
    <property type="entry name" value="crotonase-like"/>
    <property type="match status" value="1"/>
</dbReference>
<keyword evidence="2 4" id="KW-0378">Hydrolase</keyword>